<dbReference type="EMBL" id="JBHSDS010000006">
    <property type="protein sequence ID" value="MFC4358487.1"/>
    <property type="molecule type" value="Genomic_DNA"/>
</dbReference>
<keyword evidence="2" id="KW-1185">Reference proteome</keyword>
<reference evidence="1 2" key="1">
    <citation type="journal article" date="2019" name="Int. J. Syst. Evol. Microbiol.">
        <title>The Global Catalogue of Microorganisms (GCM) 10K type strain sequencing project: providing services to taxonomists for standard genome sequencing and annotation.</title>
        <authorList>
            <consortium name="The Broad Institute Genomics Platform"/>
            <consortium name="The Broad Institute Genome Sequencing Center for Infectious Disease"/>
            <person name="Wu L."/>
            <person name="Ma J."/>
        </authorList>
    </citation>
    <scope>NUCLEOTIDE SEQUENCE [LARGE SCALE GENOMIC DNA]</scope>
    <source>
        <strain evidence="1 2">CGMCC 1.12553</strain>
    </source>
</reference>
<accession>A0ABD5PC73</accession>
<evidence type="ECO:0000313" key="1">
    <source>
        <dbReference type="EMBL" id="MFC4358487.1"/>
    </source>
</evidence>
<dbReference type="AlphaFoldDB" id="A0ABD5PC73"/>
<dbReference type="Pfam" id="PF23378">
    <property type="entry name" value="DUF7095"/>
    <property type="match status" value="1"/>
</dbReference>
<protein>
    <recommendedName>
        <fullName evidence="3">Nucleotidyltransferase family protein</fullName>
    </recommendedName>
</protein>
<gene>
    <name evidence="1" type="ORF">ACFO0N_11105</name>
</gene>
<dbReference type="InterPro" id="IPR055521">
    <property type="entry name" value="DUF7095"/>
</dbReference>
<comment type="caution">
    <text evidence="1">The sequence shown here is derived from an EMBL/GenBank/DDBJ whole genome shotgun (WGS) entry which is preliminary data.</text>
</comment>
<organism evidence="1 2">
    <name type="scientific">Halobium salinum</name>
    <dbReference type="NCBI Taxonomy" id="1364940"/>
    <lineage>
        <taxon>Archaea</taxon>
        <taxon>Methanobacteriati</taxon>
        <taxon>Methanobacteriota</taxon>
        <taxon>Stenosarchaea group</taxon>
        <taxon>Halobacteria</taxon>
        <taxon>Halobacteriales</taxon>
        <taxon>Haloferacaceae</taxon>
        <taxon>Halobium</taxon>
    </lineage>
</organism>
<dbReference type="RefSeq" id="WP_267624490.1">
    <property type="nucleotide sequence ID" value="NZ_JAODIW010000008.1"/>
</dbReference>
<sequence>MDRAAALDRVEALLDAVEAEEMPVPVREVWVYGDVALGLDPIDRLDVYLTKDILMRGDADAAADFEERLGVKGIGRTVRADWAEAHPEFVRANDNGYAAPEKCLAAHLLAESEADDEPVHLEVCNASFDDNVTQRLKGAVARDAYEQILDPRGVCLWVDGQRAEETMEKLRGGELPFPTLSGALEMLGLEDEQAADAADAMRAYRAEQTGTTVRGDVV</sequence>
<name>A0ABD5PC73_9EURY</name>
<dbReference type="Proteomes" id="UP001595921">
    <property type="component" value="Unassembled WGS sequence"/>
</dbReference>
<evidence type="ECO:0008006" key="3">
    <source>
        <dbReference type="Google" id="ProtNLM"/>
    </source>
</evidence>
<evidence type="ECO:0000313" key="2">
    <source>
        <dbReference type="Proteomes" id="UP001595921"/>
    </source>
</evidence>
<proteinExistence type="predicted"/>